<reference evidence="1 2" key="1">
    <citation type="submission" date="2014-08" db="EMBL/GenBank/DDBJ databases">
        <title>Complete genome of a marine bacteria Jeotgalibacillus malaysiensis.</title>
        <authorList>
            <person name="Yaakop A.S."/>
            <person name="Chan K.-G."/>
            <person name="Goh K.M."/>
        </authorList>
    </citation>
    <scope>NUCLEOTIDE SEQUENCE [LARGE SCALE GENOMIC DNA]</scope>
    <source>
        <strain evidence="1 2">D5</strain>
    </source>
</reference>
<accession>A0A0B5AMY7</accession>
<gene>
    <name evidence="1" type="ORF">JMA_00170</name>
</gene>
<proteinExistence type="predicted"/>
<dbReference type="Proteomes" id="UP000031449">
    <property type="component" value="Chromosome"/>
</dbReference>
<dbReference type="AlphaFoldDB" id="A0A0B5AMY7"/>
<protein>
    <submittedName>
        <fullName evidence="1">Uncharacterized protein</fullName>
    </submittedName>
</protein>
<dbReference type="BioCyc" id="JESP1508404:G14D9-9198-MONOMER"/>
<sequence length="93" mass="10365">MGDVGESVVGEKGEGIVIAAEGINKISDVNKGVNERIQCGFQSVEGIMIKIEGINFDFEIISIRIEAIIFELKEFCRSRLHFVFWPLTLLGFC</sequence>
<dbReference type="STRING" id="1508404.JMA_00170"/>
<keyword evidence="2" id="KW-1185">Reference proteome</keyword>
<organism evidence="1 2">
    <name type="scientific">Jeotgalibacillus malaysiensis</name>
    <dbReference type="NCBI Taxonomy" id="1508404"/>
    <lineage>
        <taxon>Bacteria</taxon>
        <taxon>Bacillati</taxon>
        <taxon>Bacillota</taxon>
        <taxon>Bacilli</taxon>
        <taxon>Bacillales</taxon>
        <taxon>Caryophanaceae</taxon>
        <taxon>Jeotgalibacillus</taxon>
    </lineage>
</organism>
<evidence type="ECO:0000313" key="1">
    <source>
        <dbReference type="EMBL" id="AJD89334.1"/>
    </source>
</evidence>
<evidence type="ECO:0000313" key="2">
    <source>
        <dbReference type="Proteomes" id="UP000031449"/>
    </source>
</evidence>
<dbReference type="HOGENOM" id="CLU_2493738_0_0_9"/>
<name>A0A0B5AMY7_9BACL</name>
<dbReference type="EMBL" id="CP009416">
    <property type="protein sequence ID" value="AJD89334.1"/>
    <property type="molecule type" value="Genomic_DNA"/>
</dbReference>
<dbReference type="KEGG" id="jeo:JMA_00170"/>